<dbReference type="Gene3D" id="3.30.420.10">
    <property type="entry name" value="Ribonuclease H-like superfamily/Ribonuclease H"/>
    <property type="match status" value="2"/>
</dbReference>
<dbReference type="Gene3D" id="2.40.70.10">
    <property type="entry name" value="Acid Proteases"/>
    <property type="match status" value="1"/>
</dbReference>
<dbReference type="Gene3D" id="1.10.340.70">
    <property type="match status" value="1"/>
</dbReference>
<evidence type="ECO:0000256" key="1">
    <source>
        <dbReference type="ARBA" id="ARBA00023172"/>
    </source>
</evidence>
<dbReference type="Pfam" id="PF13456">
    <property type="entry name" value="RVT_3"/>
    <property type="match status" value="1"/>
</dbReference>
<dbReference type="InterPro" id="IPR036397">
    <property type="entry name" value="RNaseH_sf"/>
</dbReference>
<dbReference type="InterPro" id="IPR001584">
    <property type="entry name" value="Integrase_cat-core"/>
</dbReference>
<dbReference type="GO" id="GO:0015074">
    <property type="term" value="P:DNA integration"/>
    <property type="evidence" value="ECO:0007669"/>
    <property type="project" value="InterPro"/>
</dbReference>
<dbReference type="PANTHER" id="PTHR48475">
    <property type="entry name" value="RIBONUCLEASE H"/>
    <property type="match status" value="1"/>
</dbReference>
<evidence type="ECO:0000259" key="5">
    <source>
        <dbReference type="PROSITE" id="PS50994"/>
    </source>
</evidence>
<dbReference type="InterPro" id="IPR043502">
    <property type="entry name" value="DNA/RNA_pol_sf"/>
</dbReference>
<dbReference type="InterPro" id="IPR002156">
    <property type="entry name" value="RNaseH_domain"/>
</dbReference>
<dbReference type="SUPFAM" id="SSF56672">
    <property type="entry name" value="DNA/RNA polymerases"/>
    <property type="match status" value="1"/>
</dbReference>
<dbReference type="InterPro" id="IPR041588">
    <property type="entry name" value="Integrase_H2C2"/>
</dbReference>
<feature type="compositionally biased region" description="Basic residues" evidence="2">
    <location>
        <begin position="155"/>
        <end position="165"/>
    </location>
</feature>
<evidence type="ECO:0000259" key="3">
    <source>
        <dbReference type="PROSITE" id="PS50878"/>
    </source>
</evidence>
<feature type="region of interest" description="Disordered" evidence="2">
    <location>
        <begin position="398"/>
        <end position="439"/>
    </location>
</feature>
<evidence type="ECO:0000256" key="2">
    <source>
        <dbReference type="SAM" id="MobiDB-lite"/>
    </source>
</evidence>
<sequence length="2108" mass="237318">MGGWGHLMLNCEVTRQAFSTHQKADLQNQSRRGLSQLTQHLFKIISRYNWRRLWEDQFEKRLQIHPERWKKKLSQRITHEGARLPTFNHRRIRSEVQVPGGQRGREERRSYGRIEGRHHSPSKEPSFLGEARKKRRIEELEEELKFLKEGDKKKGGQRQRRRSRSRSGSCGSPKHTPSHKEHNRRSKHRHQRSVSPKRRKLDHPKTPPHQHQHNPVWKKLHQISSSPFSAEIERAKFPARFVPPPLAVYDGKSDPVGHLSRYRQSMALHTSNDPLMCRIFPSSLGEVGLRWFDRLDHRSIRSWQEMSESFTARFITNTRKPKEIDALLALKMKAGETLKSYSARYWEVYNDIDACDEDIVMKTFRFGLNEDIKLRRSLTKRPPLSMEDLMTRLEEHIRVEDDPKSSARTVEAAPLIDKKTSQLEQNQAKKSKRTADQPRAGTCMAVHTVFKQPIYRLLPFIKDQPYFEWPAKMPGDPATREGKPYCSYHRERGHLTEQCRAYKYHLEQLVKNGHLRQYIDETKSSQQNIEAPKLRIKDSAPIGIIDVIHYGTTSHDQRGEMRRAAHLREVFQIGDSAQMAPVPLKKESTEQIIFTNQDLEGVQVPHSDALVVTLRIGEFDVKRILIDPGSSVEIMYESLFKGLGLEKKDLSLVEGPLSGFSGETVVPTGKVTINVKAGTVSTPTDFFVLNAFSPYNAILGRPWLHRMGAVPSTLHQRLRFPTPQGVMEVLGDQLAAKQCLNKEGSEERLPQEKCAEKLVPVSVTKDEDQRQFLIGESLSGEHRTQLLTLLEEYQDVFAWTPYEAPGVDPEFASHALNVSPQYKPVVQKARRSAPQHTEAVREEVERLLKVGAIREVLYPQWLSNTVVVRKKNGKWRVCVDFTDLNKACPKDPFPLPKIDQLVDSTAGHERMSFLDAFQGYHQIALKEEDQEKTAFITPRGIFCYKVMPFGLKNAGSTYQRMVTKMFSELLGQTVEVYIDDMVVKSVKSTDHIGDLRKVFEILRRHSLKLNATKCAFGVGSGKFLGFLVTQRGIEANPDQIAAIQGLQPPRNVREVQRLTGMAAALNRFISKSAEKCRPFFDLIKKGKSFAWNEESDRAFELLKKYLSTPPLLSSPKEGEPLYIYLAASDKAVSAAIVRNGLGEQRPVYYTSKTMSGAETRYLPLEKSALALFITAKKLPHYFQAHTIIVLTSLPLKALFRSSDFSGRISKWGAHLGAYDVHYKPRTSIKGQVLADFVAEFAPEPSEQPTIEGSPKSAEQDEGSSHWTLYVDGAANSRGSGLGVVLISPEGEMLEQAVRLGFGASNNEAEYEALLHGLRAAKRLGATFLNLHCDSQLIVNQLTGEYTAKDERMMAYRDLAKDLIKNFDRVNIERVGREHNGHADSLAGLASAVAPDFRRTVIVEVQDSPSIMRSSPAIVCQVEAGPSWMDPILNYLTKDVLPEDQKEAAKIRRDATRYWVSREGKLYKKSYTGPYLLCVHPDVVPDLLYEIHEGVCGGHTGGRSLAHRAIGQGYWWPYMQKDAAQYVRRCEKCQLFAPAIHKPASQLNPISSPWPFAQWGLDLVGPLPRATGNRQWLIVATDYFTKWVEAEPLARITDSESRKFIWKNIITRFGIPRCFISDNGTQFDSGPFKKYCSEFGIRNHFSSPAYPQGNGQAESSNKTILNGIKKRLEEAKGRWVEELPTILWTFRTTPRSSTGETPYSLTYGVEAVIPLEVGLPTLRSEQYDQEDNELMLAKDMDLAQERRDLAMIRLASYQGDLKKRYGRNINARSLAIGDMVLRRVLGSRRDPSQGKLGANWEGPYQIVSEAGLGGIQPQRNSGTAIKPWPRPGVSPVNPQVVWWGGIKTLATPRCSTYESSSGMVGRHQTLAMLGVSPVNPQVVWWGGIKTLATPRCSTYESSSGMVGRHQTLAMLGVSPVNPQVVWWGGIKTLATSRCSTYESSSGMVGRHQTLAMLGVSPVNPQVVWWGGIKTLATPRCSTYESSSGMVGRHQTLAMLGVSPVNPQVVWWGGIKTLATSRCSTYESSSGMVGRHQTLAMLGVSPVNPQVVWWGGIKTLATPRCSTYESSSGMVGRHQTLAMLGVSPVNPQVVWWGGIKTLATSQVLYL</sequence>
<feature type="region of interest" description="Disordered" evidence="2">
    <location>
        <begin position="93"/>
        <end position="132"/>
    </location>
</feature>
<feature type="domain" description="Integrase catalytic" evidence="5">
    <location>
        <begin position="1550"/>
        <end position="1709"/>
    </location>
</feature>
<dbReference type="Gene3D" id="3.30.70.270">
    <property type="match status" value="2"/>
</dbReference>
<dbReference type="InterPro" id="IPR021109">
    <property type="entry name" value="Peptidase_aspartic_dom_sf"/>
</dbReference>
<dbReference type="GO" id="GO:0004523">
    <property type="term" value="F:RNA-DNA hybrid ribonuclease activity"/>
    <property type="evidence" value="ECO:0007669"/>
    <property type="project" value="InterPro"/>
</dbReference>
<feature type="compositionally biased region" description="Basic residues" evidence="2">
    <location>
        <begin position="181"/>
        <end position="215"/>
    </location>
</feature>
<dbReference type="InterPro" id="IPR012337">
    <property type="entry name" value="RNaseH-like_sf"/>
</dbReference>
<gene>
    <name evidence="6" type="ORF">FSB_LOCUS40026</name>
</gene>
<dbReference type="InterPro" id="IPR041577">
    <property type="entry name" value="RT_RNaseH_2"/>
</dbReference>
<keyword evidence="1" id="KW-0233">DNA recombination</keyword>
<dbReference type="CDD" id="cd01647">
    <property type="entry name" value="RT_LTR"/>
    <property type="match status" value="1"/>
</dbReference>
<dbReference type="PROSITE" id="PS50878">
    <property type="entry name" value="RT_POL"/>
    <property type="match status" value="1"/>
</dbReference>
<accession>A0A2N9HKE8</accession>
<dbReference type="Pfam" id="PF03732">
    <property type="entry name" value="Retrotrans_gag"/>
    <property type="match status" value="1"/>
</dbReference>
<dbReference type="Pfam" id="PF00665">
    <property type="entry name" value="rve"/>
    <property type="match status" value="1"/>
</dbReference>
<dbReference type="InterPro" id="IPR043128">
    <property type="entry name" value="Rev_trsase/Diguanyl_cyclase"/>
</dbReference>
<dbReference type="CDD" id="cd00303">
    <property type="entry name" value="retropepsin_like"/>
    <property type="match status" value="1"/>
</dbReference>
<dbReference type="CDD" id="cd09279">
    <property type="entry name" value="RNase_HI_like"/>
    <property type="match status" value="1"/>
</dbReference>
<dbReference type="InterPro" id="IPR005162">
    <property type="entry name" value="Retrotrans_gag_dom"/>
</dbReference>
<dbReference type="PROSITE" id="PS50994">
    <property type="entry name" value="INTEGRASE"/>
    <property type="match status" value="1"/>
</dbReference>
<protein>
    <submittedName>
        <fullName evidence="6">Uncharacterized protein</fullName>
    </submittedName>
</protein>
<reference evidence="6" key="1">
    <citation type="submission" date="2018-02" db="EMBL/GenBank/DDBJ databases">
        <authorList>
            <person name="Cohen D.B."/>
            <person name="Kent A.D."/>
        </authorList>
    </citation>
    <scope>NUCLEOTIDE SEQUENCE</scope>
</reference>
<feature type="region of interest" description="Disordered" evidence="2">
    <location>
        <begin position="148"/>
        <end position="215"/>
    </location>
</feature>
<dbReference type="EMBL" id="OIVN01003562">
    <property type="protein sequence ID" value="SPD12144.1"/>
    <property type="molecule type" value="Genomic_DNA"/>
</dbReference>
<evidence type="ECO:0000259" key="4">
    <source>
        <dbReference type="PROSITE" id="PS50879"/>
    </source>
</evidence>
<feature type="domain" description="RNase H type-1" evidence="4">
    <location>
        <begin position="1262"/>
        <end position="1391"/>
    </location>
</feature>
<dbReference type="InterPro" id="IPR000477">
    <property type="entry name" value="RT_dom"/>
</dbReference>
<dbReference type="Pfam" id="PF17919">
    <property type="entry name" value="RT_RNaseH_2"/>
    <property type="match status" value="1"/>
</dbReference>
<dbReference type="SUPFAM" id="SSF53098">
    <property type="entry name" value="Ribonuclease H-like"/>
    <property type="match status" value="2"/>
</dbReference>
<dbReference type="PROSITE" id="PS50879">
    <property type="entry name" value="RNASE_H_1"/>
    <property type="match status" value="1"/>
</dbReference>
<feature type="domain" description="Reverse transcriptase" evidence="3">
    <location>
        <begin position="849"/>
        <end position="1028"/>
    </location>
</feature>
<proteinExistence type="predicted"/>
<dbReference type="PANTHER" id="PTHR48475:SF2">
    <property type="entry name" value="RIBONUCLEASE H"/>
    <property type="match status" value="1"/>
</dbReference>
<dbReference type="GO" id="GO:0003676">
    <property type="term" value="F:nucleic acid binding"/>
    <property type="evidence" value="ECO:0007669"/>
    <property type="project" value="InterPro"/>
</dbReference>
<feature type="compositionally biased region" description="Basic and acidic residues" evidence="2">
    <location>
        <begin position="103"/>
        <end position="122"/>
    </location>
</feature>
<dbReference type="Pfam" id="PF17921">
    <property type="entry name" value="Integrase_H2C2"/>
    <property type="match status" value="1"/>
</dbReference>
<dbReference type="Gene3D" id="3.10.10.10">
    <property type="entry name" value="HIV Type 1 Reverse Transcriptase, subunit A, domain 1"/>
    <property type="match status" value="1"/>
</dbReference>
<dbReference type="GO" id="GO:0006310">
    <property type="term" value="P:DNA recombination"/>
    <property type="evidence" value="ECO:0007669"/>
    <property type="project" value="UniProtKB-KW"/>
</dbReference>
<evidence type="ECO:0000313" key="6">
    <source>
        <dbReference type="EMBL" id="SPD12144.1"/>
    </source>
</evidence>
<organism evidence="6">
    <name type="scientific">Fagus sylvatica</name>
    <name type="common">Beechnut</name>
    <dbReference type="NCBI Taxonomy" id="28930"/>
    <lineage>
        <taxon>Eukaryota</taxon>
        <taxon>Viridiplantae</taxon>
        <taxon>Streptophyta</taxon>
        <taxon>Embryophyta</taxon>
        <taxon>Tracheophyta</taxon>
        <taxon>Spermatophyta</taxon>
        <taxon>Magnoliopsida</taxon>
        <taxon>eudicotyledons</taxon>
        <taxon>Gunneridae</taxon>
        <taxon>Pentapetalae</taxon>
        <taxon>rosids</taxon>
        <taxon>fabids</taxon>
        <taxon>Fagales</taxon>
        <taxon>Fagaceae</taxon>
        <taxon>Fagus</taxon>
    </lineage>
</organism>
<dbReference type="Pfam" id="PF00078">
    <property type="entry name" value="RVT_1"/>
    <property type="match status" value="1"/>
</dbReference>
<name>A0A2N9HKE8_FAGSY</name>